<proteinExistence type="predicted"/>
<dbReference type="KEGG" id="pbap:Pla133_43340"/>
<evidence type="ECO:0000313" key="1">
    <source>
        <dbReference type="EMBL" id="QDU69217.1"/>
    </source>
</evidence>
<reference evidence="1 2" key="1">
    <citation type="submission" date="2019-02" db="EMBL/GenBank/DDBJ databases">
        <title>Deep-cultivation of Planctomycetes and their phenomic and genomic characterization uncovers novel biology.</title>
        <authorList>
            <person name="Wiegand S."/>
            <person name="Jogler M."/>
            <person name="Boedeker C."/>
            <person name="Pinto D."/>
            <person name="Vollmers J."/>
            <person name="Rivas-Marin E."/>
            <person name="Kohn T."/>
            <person name="Peeters S.H."/>
            <person name="Heuer A."/>
            <person name="Rast P."/>
            <person name="Oberbeckmann S."/>
            <person name="Bunk B."/>
            <person name="Jeske O."/>
            <person name="Meyerdierks A."/>
            <person name="Storesund J.E."/>
            <person name="Kallscheuer N."/>
            <person name="Luecker S."/>
            <person name="Lage O.M."/>
            <person name="Pohl T."/>
            <person name="Merkel B.J."/>
            <person name="Hornburger P."/>
            <person name="Mueller R.-W."/>
            <person name="Bruemmer F."/>
            <person name="Labrenz M."/>
            <person name="Spormann A.M."/>
            <person name="Op den Camp H."/>
            <person name="Overmann J."/>
            <person name="Amann R."/>
            <person name="Jetten M.S.M."/>
            <person name="Mascher T."/>
            <person name="Medema M.H."/>
            <person name="Devos D.P."/>
            <person name="Kaster A.-K."/>
            <person name="Ovreas L."/>
            <person name="Rohde M."/>
            <person name="Galperin M.Y."/>
            <person name="Jogler C."/>
        </authorList>
    </citation>
    <scope>NUCLEOTIDE SEQUENCE [LARGE SCALE GENOMIC DNA]</scope>
    <source>
        <strain evidence="1 2">Pla133</strain>
    </source>
</reference>
<sequence length="269" mass="29032">MLLPLLIASLLAADPVSLQGETPTTTAPAASAALQRSPLVTLLLQAHGGQERVEALKGVRFELTQVTMPAPTEADPEPAPVSAEPVRFSIQYAGDGGRLVRLEQRAGESDLVRLASGGGASVWIDGEARSSAELGLEAQGMAAEMFVVLDLVWGMVNGQVVSEPSGRKRRDDVDYLTARVTFPPSRSVPSIYLLYVNPKTGLVDRADVFDEKSLRRMATISFGGYVALDGPQVPTQITFSDRDKRPLVRWELSGAEINPTWPEGHFERP</sequence>
<dbReference type="Proteomes" id="UP000316921">
    <property type="component" value="Chromosome"/>
</dbReference>
<keyword evidence="2" id="KW-1185">Reference proteome</keyword>
<organism evidence="1 2">
    <name type="scientific">Engelhardtia mirabilis</name>
    <dbReference type="NCBI Taxonomy" id="2528011"/>
    <lineage>
        <taxon>Bacteria</taxon>
        <taxon>Pseudomonadati</taxon>
        <taxon>Planctomycetota</taxon>
        <taxon>Planctomycetia</taxon>
        <taxon>Planctomycetia incertae sedis</taxon>
        <taxon>Engelhardtia</taxon>
    </lineage>
</organism>
<dbReference type="EMBL" id="CP036287">
    <property type="protein sequence ID" value="QDU69217.1"/>
    <property type="molecule type" value="Genomic_DNA"/>
</dbReference>
<evidence type="ECO:0000313" key="2">
    <source>
        <dbReference type="Proteomes" id="UP000316921"/>
    </source>
</evidence>
<dbReference type="AlphaFoldDB" id="A0A518BQG3"/>
<name>A0A518BQG3_9BACT</name>
<accession>A0A518BQG3</accession>
<gene>
    <name evidence="1" type="ORF">Pla133_43340</name>
</gene>
<protein>
    <recommendedName>
        <fullName evidence="3">Outer membrane lipoprotein-sorting protein</fullName>
    </recommendedName>
</protein>
<evidence type="ECO:0008006" key="3">
    <source>
        <dbReference type="Google" id="ProtNLM"/>
    </source>
</evidence>
<dbReference type="RefSeq" id="WP_145068914.1">
    <property type="nucleotide sequence ID" value="NZ_CP036287.1"/>
</dbReference>